<gene>
    <name evidence="2" type="ORF">ECRASSUSDP1_LOCUS6203</name>
</gene>
<evidence type="ECO:0000313" key="3">
    <source>
        <dbReference type="Proteomes" id="UP001295684"/>
    </source>
</evidence>
<keyword evidence="3" id="KW-1185">Reference proteome</keyword>
<dbReference type="Proteomes" id="UP001295684">
    <property type="component" value="Unassembled WGS sequence"/>
</dbReference>
<proteinExistence type="predicted"/>
<dbReference type="EMBL" id="CAMPGE010006007">
    <property type="protein sequence ID" value="CAI2364853.1"/>
    <property type="molecule type" value="Genomic_DNA"/>
</dbReference>
<keyword evidence="1" id="KW-0472">Membrane</keyword>
<accession>A0AAD1UGL1</accession>
<keyword evidence="1" id="KW-0812">Transmembrane</keyword>
<evidence type="ECO:0000313" key="2">
    <source>
        <dbReference type="EMBL" id="CAI2364853.1"/>
    </source>
</evidence>
<sequence length="105" mass="12324">MLLSIPIIMYLFFFPLSITFSCNNSWAGLIYVLFNLHKILCIFSYRCSCSISSCAKFLLLNLLKYLNFILMVFFNLCDLGLMFFYLCFLLSPSTIRFFNLSFQVL</sequence>
<comment type="caution">
    <text evidence="2">The sequence shown here is derived from an EMBL/GenBank/DDBJ whole genome shotgun (WGS) entry which is preliminary data.</text>
</comment>
<protein>
    <submittedName>
        <fullName evidence="2">Uncharacterized protein</fullName>
    </submittedName>
</protein>
<organism evidence="2 3">
    <name type="scientific">Euplotes crassus</name>
    <dbReference type="NCBI Taxonomy" id="5936"/>
    <lineage>
        <taxon>Eukaryota</taxon>
        <taxon>Sar</taxon>
        <taxon>Alveolata</taxon>
        <taxon>Ciliophora</taxon>
        <taxon>Intramacronucleata</taxon>
        <taxon>Spirotrichea</taxon>
        <taxon>Hypotrichia</taxon>
        <taxon>Euplotida</taxon>
        <taxon>Euplotidae</taxon>
        <taxon>Moneuplotes</taxon>
    </lineage>
</organism>
<reference evidence="2" key="1">
    <citation type="submission" date="2023-07" db="EMBL/GenBank/DDBJ databases">
        <authorList>
            <consortium name="AG Swart"/>
            <person name="Singh M."/>
            <person name="Singh A."/>
            <person name="Seah K."/>
            <person name="Emmerich C."/>
        </authorList>
    </citation>
    <scope>NUCLEOTIDE SEQUENCE</scope>
    <source>
        <strain evidence="2">DP1</strain>
    </source>
</reference>
<keyword evidence="1" id="KW-1133">Transmembrane helix</keyword>
<feature type="transmembrane region" description="Helical" evidence="1">
    <location>
        <begin position="65"/>
        <end position="90"/>
    </location>
</feature>
<feature type="transmembrane region" description="Helical" evidence="1">
    <location>
        <begin position="7"/>
        <end position="34"/>
    </location>
</feature>
<name>A0AAD1UGL1_EUPCR</name>
<dbReference type="AlphaFoldDB" id="A0AAD1UGL1"/>
<evidence type="ECO:0000256" key="1">
    <source>
        <dbReference type="SAM" id="Phobius"/>
    </source>
</evidence>